<feature type="transmembrane region" description="Helical" evidence="1">
    <location>
        <begin position="128"/>
        <end position="145"/>
    </location>
</feature>
<feature type="transmembrane region" description="Helical" evidence="1">
    <location>
        <begin position="102"/>
        <end position="122"/>
    </location>
</feature>
<sequence length="165" mass="17435">MGTEGGRAQPGATRQDRTWWWWIGAWLLWSVVGDEIARGALDWLVSVGGYGFSNAVLGLLALGGCFIAVQRTRVKHARLEAHGDPVPLPAPYDYGTQAQAGLFLGWAGGIVAWAGTLAWLVLLGPAPALVLGPVLGTTLVVYGRMEMAHAQVMDARRGPPPAPAA</sequence>
<keyword evidence="3" id="KW-1185">Reference proteome</keyword>
<dbReference type="Proteomes" id="UP001501204">
    <property type="component" value="Unassembled WGS sequence"/>
</dbReference>
<evidence type="ECO:0000256" key="1">
    <source>
        <dbReference type="SAM" id="Phobius"/>
    </source>
</evidence>
<gene>
    <name evidence="2" type="ORF">GCM10009767_14850</name>
</gene>
<keyword evidence="1" id="KW-0812">Transmembrane</keyword>
<organism evidence="2 3">
    <name type="scientific">Kocuria aegyptia</name>
    <dbReference type="NCBI Taxonomy" id="330943"/>
    <lineage>
        <taxon>Bacteria</taxon>
        <taxon>Bacillati</taxon>
        <taxon>Actinomycetota</taxon>
        <taxon>Actinomycetes</taxon>
        <taxon>Micrococcales</taxon>
        <taxon>Micrococcaceae</taxon>
        <taxon>Kocuria</taxon>
    </lineage>
</organism>
<reference evidence="2 3" key="1">
    <citation type="journal article" date="2019" name="Int. J. Syst. Evol. Microbiol.">
        <title>The Global Catalogue of Microorganisms (GCM) 10K type strain sequencing project: providing services to taxonomists for standard genome sequencing and annotation.</title>
        <authorList>
            <consortium name="The Broad Institute Genomics Platform"/>
            <consortium name="The Broad Institute Genome Sequencing Center for Infectious Disease"/>
            <person name="Wu L."/>
            <person name="Ma J."/>
        </authorList>
    </citation>
    <scope>NUCLEOTIDE SEQUENCE [LARGE SCALE GENOMIC DNA]</scope>
    <source>
        <strain evidence="2 3">JCM 14735</strain>
    </source>
</reference>
<accession>A0ABN2KIB7</accession>
<name>A0ABN2KIB7_9MICC</name>
<keyword evidence="1" id="KW-0472">Membrane</keyword>
<protein>
    <recommendedName>
        <fullName evidence="4">Permease</fullName>
    </recommendedName>
</protein>
<proteinExistence type="predicted"/>
<evidence type="ECO:0008006" key="4">
    <source>
        <dbReference type="Google" id="ProtNLM"/>
    </source>
</evidence>
<evidence type="ECO:0000313" key="2">
    <source>
        <dbReference type="EMBL" id="GAA1756528.1"/>
    </source>
</evidence>
<dbReference type="RefSeq" id="WP_344121165.1">
    <property type="nucleotide sequence ID" value="NZ_BAAAOA010000015.1"/>
</dbReference>
<evidence type="ECO:0000313" key="3">
    <source>
        <dbReference type="Proteomes" id="UP001501204"/>
    </source>
</evidence>
<keyword evidence="1" id="KW-1133">Transmembrane helix</keyword>
<comment type="caution">
    <text evidence="2">The sequence shown here is derived from an EMBL/GenBank/DDBJ whole genome shotgun (WGS) entry which is preliminary data.</text>
</comment>
<feature type="transmembrane region" description="Helical" evidence="1">
    <location>
        <begin position="20"/>
        <end position="41"/>
    </location>
</feature>
<dbReference type="EMBL" id="BAAAOA010000015">
    <property type="protein sequence ID" value="GAA1756528.1"/>
    <property type="molecule type" value="Genomic_DNA"/>
</dbReference>
<feature type="transmembrane region" description="Helical" evidence="1">
    <location>
        <begin position="47"/>
        <end position="69"/>
    </location>
</feature>